<accession>A0A9P4S391</accession>
<dbReference type="CDD" id="cd05120">
    <property type="entry name" value="APH_ChoK_like"/>
    <property type="match status" value="1"/>
</dbReference>
<evidence type="ECO:0000259" key="1">
    <source>
        <dbReference type="Pfam" id="PF01636"/>
    </source>
</evidence>
<gene>
    <name evidence="2" type="ORF">M501DRAFT_943323</name>
</gene>
<keyword evidence="3" id="KW-1185">Reference proteome</keyword>
<evidence type="ECO:0000313" key="3">
    <source>
        <dbReference type="Proteomes" id="UP000799429"/>
    </source>
</evidence>
<keyword evidence="2" id="KW-0418">Kinase</keyword>
<dbReference type="InterPro" id="IPR002575">
    <property type="entry name" value="Aminoglycoside_PTrfase"/>
</dbReference>
<protein>
    <submittedName>
        <fullName evidence="2">Kinase-like protein</fullName>
    </submittedName>
</protein>
<dbReference type="PANTHER" id="PTHR21310">
    <property type="entry name" value="AMINOGLYCOSIDE PHOSPHOTRANSFERASE-RELATED-RELATED"/>
    <property type="match status" value="1"/>
</dbReference>
<dbReference type="SUPFAM" id="SSF56112">
    <property type="entry name" value="Protein kinase-like (PK-like)"/>
    <property type="match status" value="1"/>
</dbReference>
<dbReference type="PANTHER" id="PTHR21310:SF54">
    <property type="entry name" value="AMINOGLYCOSIDE PHOSPHOTRANSFERASE DOMAIN-CONTAINING PROTEIN"/>
    <property type="match status" value="1"/>
</dbReference>
<dbReference type="OrthoDB" id="5404599at2759"/>
<dbReference type="InterPro" id="IPR011009">
    <property type="entry name" value="Kinase-like_dom_sf"/>
</dbReference>
<dbReference type="Gene3D" id="3.90.1200.10">
    <property type="match status" value="1"/>
</dbReference>
<dbReference type="AlphaFoldDB" id="A0A9P4S391"/>
<dbReference type="Proteomes" id="UP000799429">
    <property type="component" value="Unassembled WGS sequence"/>
</dbReference>
<comment type="caution">
    <text evidence="2">The sequence shown here is derived from an EMBL/GenBank/DDBJ whole genome shotgun (WGS) entry which is preliminary data.</text>
</comment>
<feature type="domain" description="Aminoglycoside phosphotransferase" evidence="1">
    <location>
        <begin position="77"/>
        <end position="265"/>
    </location>
</feature>
<dbReference type="InterPro" id="IPR051678">
    <property type="entry name" value="AGP_Transferase"/>
</dbReference>
<dbReference type="Pfam" id="PF01636">
    <property type="entry name" value="APH"/>
    <property type="match status" value="1"/>
</dbReference>
<dbReference type="EMBL" id="MU006114">
    <property type="protein sequence ID" value="KAF2834880.1"/>
    <property type="molecule type" value="Genomic_DNA"/>
</dbReference>
<sequence>MAGNLEQPFPCDENVTFCESSFFKRPGAPLELPCPAEVRQIASQSTDPCSQLITRPPPVIFQPLGLLVKYGSEITLAEGQCLHLVHRQLSGRVPVPEVYGWCKDGEQTFIYMELVEGITLEASWENLAEEERKALCGQLRQMISAWRSLKQHFSQPFIGHVGRQPLLDVIFTSSCSPTAGPFKSTSEFHDWFSTAYGPYAHVKVERSPHPYRSFLPDGVPIVFTHADLHPSNILISRDPDPQIISIIDWHQSGWYPDYWEYCKARWTSKIGSEWETKYLPLFVDRYDFYDYWDYFVLARGV</sequence>
<keyword evidence="2" id="KW-0808">Transferase</keyword>
<organism evidence="2 3">
    <name type="scientific">Patellaria atrata CBS 101060</name>
    <dbReference type="NCBI Taxonomy" id="1346257"/>
    <lineage>
        <taxon>Eukaryota</taxon>
        <taxon>Fungi</taxon>
        <taxon>Dikarya</taxon>
        <taxon>Ascomycota</taxon>
        <taxon>Pezizomycotina</taxon>
        <taxon>Dothideomycetes</taxon>
        <taxon>Dothideomycetes incertae sedis</taxon>
        <taxon>Patellariales</taxon>
        <taxon>Patellariaceae</taxon>
        <taxon>Patellaria</taxon>
    </lineage>
</organism>
<name>A0A9P4S391_9PEZI</name>
<proteinExistence type="predicted"/>
<dbReference type="GO" id="GO:0016301">
    <property type="term" value="F:kinase activity"/>
    <property type="evidence" value="ECO:0007669"/>
    <property type="project" value="UniProtKB-KW"/>
</dbReference>
<reference evidence="2" key="1">
    <citation type="journal article" date="2020" name="Stud. Mycol.">
        <title>101 Dothideomycetes genomes: a test case for predicting lifestyles and emergence of pathogens.</title>
        <authorList>
            <person name="Haridas S."/>
            <person name="Albert R."/>
            <person name="Binder M."/>
            <person name="Bloem J."/>
            <person name="Labutti K."/>
            <person name="Salamov A."/>
            <person name="Andreopoulos B."/>
            <person name="Baker S."/>
            <person name="Barry K."/>
            <person name="Bills G."/>
            <person name="Bluhm B."/>
            <person name="Cannon C."/>
            <person name="Castanera R."/>
            <person name="Culley D."/>
            <person name="Daum C."/>
            <person name="Ezra D."/>
            <person name="Gonzalez J."/>
            <person name="Henrissat B."/>
            <person name="Kuo A."/>
            <person name="Liang C."/>
            <person name="Lipzen A."/>
            <person name="Lutzoni F."/>
            <person name="Magnuson J."/>
            <person name="Mondo S."/>
            <person name="Nolan M."/>
            <person name="Ohm R."/>
            <person name="Pangilinan J."/>
            <person name="Park H.-J."/>
            <person name="Ramirez L."/>
            <person name="Alfaro M."/>
            <person name="Sun H."/>
            <person name="Tritt A."/>
            <person name="Yoshinaga Y."/>
            <person name="Zwiers L.-H."/>
            <person name="Turgeon B."/>
            <person name="Goodwin S."/>
            <person name="Spatafora J."/>
            <person name="Crous P."/>
            <person name="Grigoriev I."/>
        </authorList>
    </citation>
    <scope>NUCLEOTIDE SEQUENCE</scope>
    <source>
        <strain evidence="2">CBS 101060</strain>
    </source>
</reference>
<evidence type="ECO:0000313" key="2">
    <source>
        <dbReference type="EMBL" id="KAF2834880.1"/>
    </source>
</evidence>